<name>A0A6A5RNF6_9PLEO</name>
<dbReference type="RefSeq" id="XP_033450183.1">
    <property type="nucleotide sequence ID" value="XM_033589859.1"/>
</dbReference>
<evidence type="ECO:0000313" key="3">
    <source>
        <dbReference type="Proteomes" id="UP000800082"/>
    </source>
</evidence>
<dbReference type="AlphaFoldDB" id="A0A6A5RNF6"/>
<keyword evidence="1" id="KW-0812">Transmembrane</keyword>
<evidence type="ECO:0000256" key="1">
    <source>
        <dbReference type="SAM" id="Phobius"/>
    </source>
</evidence>
<accession>A0A6A5RNF6</accession>
<sequence>MCCCSVCGYRLARLPCLRVRPRGKRMTRLSCVCMCVCVCVCARVCVCACVCVCVCVSNYYWNDRTCVVGSR</sequence>
<feature type="transmembrane region" description="Helical" evidence="1">
    <location>
        <begin position="29"/>
        <end position="61"/>
    </location>
</feature>
<keyword evidence="1" id="KW-1133">Transmembrane helix</keyword>
<protein>
    <submittedName>
        <fullName evidence="2">Uncharacterized protein</fullName>
    </submittedName>
</protein>
<organism evidence="2 3">
    <name type="scientific">Didymella exigua CBS 183.55</name>
    <dbReference type="NCBI Taxonomy" id="1150837"/>
    <lineage>
        <taxon>Eukaryota</taxon>
        <taxon>Fungi</taxon>
        <taxon>Dikarya</taxon>
        <taxon>Ascomycota</taxon>
        <taxon>Pezizomycotina</taxon>
        <taxon>Dothideomycetes</taxon>
        <taxon>Pleosporomycetidae</taxon>
        <taxon>Pleosporales</taxon>
        <taxon>Pleosporineae</taxon>
        <taxon>Didymellaceae</taxon>
        <taxon>Didymella</taxon>
    </lineage>
</organism>
<dbReference type="Proteomes" id="UP000800082">
    <property type="component" value="Unassembled WGS sequence"/>
</dbReference>
<keyword evidence="1" id="KW-0472">Membrane</keyword>
<proteinExistence type="predicted"/>
<reference evidence="2" key="1">
    <citation type="journal article" date="2020" name="Stud. Mycol.">
        <title>101 Dothideomycetes genomes: a test case for predicting lifestyles and emergence of pathogens.</title>
        <authorList>
            <person name="Haridas S."/>
            <person name="Albert R."/>
            <person name="Binder M."/>
            <person name="Bloem J."/>
            <person name="Labutti K."/>
            <person name="Salamov A."/>
            <person name="Andreopoulos B."/>
            <person name="Baker S."/>
            <person name="Barry K."/>
            <person name="Bills G."/>
            <person name="Bluhm B."/>
            <person name="Cannon C."/>
            <person name="Castanera R."/>
            <person name="Culley D."/>
            <person name="Daum C."/>
            <person name="Ezra D."/>
            <person name="Gonzalez J."/>
            <person name="Henrissat B."/>
            <person name="Kuo A."/>
            <person name="Liang C."/>
            <person name="Lipzen A."/>
            <person name="Lutzoni F."/>
            <person name="Magnuson J."/>
            <person name="Mondo S."/>
            <person name="Nolan M."/>
            <person name="Ohm R."/>
            <person name="Pangilinan J."/>
            <person name="Park H.-J."/>
            <person name="Ramirez L."/>
            <person name="Alfaro M."/>
            <person name="Sun H."/>
            <person name="Tritt A."/>
            <person name="Yoshinaga Y."/>
            <person name="Zwiers L.-H."/>
            <person name="Turgeon B."/>
            <person name="Goodwin S."/>
            <person name="Spatafora J."/>
            <person name="Crous P."/>
            <person name="Grigoriev I."/>
        </authorList>
    </citation>
    <scope>NUCLEOTIDE SEQUENCE</scope>
    <source>
        <strain evidence="2">CBS 183.55</strain>
    </source>
</reference>
<keyword evidence="3" id="KW-1185">Reference proteome</keyword>
<evidence type="ECO:0000313" key="2">
    <source>
        <dbReference type="EMBL" id="KAF1929935.1"/>
    </source>
</evidence>
<dbReference type="GeneID" id="54347508"/>
<dbReference type="EMBL" id="ML978964">
    <property type="protein sequence ID" value="KAF1929935.1"/>
    <property type="molecule type" value="Genomic_DNA"/>
</dbReference>
<gene>
    <name evidence="2" type="ORF">M421DRAFT_381046</name>
</gene>